<evidence type="ECO:0000259" key="1">
    <source>
        <dbReference type="Pfam" id="PF03886"/>
    </source>
</evidence>
<dbReference type="eggNOG" id="COG3009">
    <property type="taxonomic scope" value="Bacteria"/>
</dbReference>
<accession>B3PE97</accession>
<evidence type="ECO:0000313" key="2">
    <source>
        <dbReference type="EMBL" id="ACE85654.1"/>
    </source>
</evidence>
<dbReference type="KEGG" id="cja:CJA_1607"/>
<evidence type="ECO:0000313" key="3">
    <source>
        <dbReference type="Proteomes" id="UP000001036"/>
    </source>
</evidence>
<dbReference type="PROSITE" id="PS51257">
    <property type="entry name" value="PROKAR_LIPOPROTEIN"/>
    <property type="match status" value="1"/>
</dbReference>
<protein>
    <submittedName>
        <fullName evidence="2">Putative lipoprotein</fullName>
    </submittedName>
</protein>
<feature type="domain" description="ABC-type transport auxiliary lipoprotein component" evidence="1">
    <location>
        <begin position="40"/>
        <end position="196"/>
    </location>
</feature>
<gene>
    <name evidence="2" type="ordered locus">CJA_1607</name>
</gene>
<dbReference type="EMBL" id="CP000934">
    <property type="protein sequence ID" value="ACE85654.1"/>
    <property type="molecule type" value="Genomic_DNA"/>
</dbReference>
<keyword evidence="3" id="KW-1185">Reference proteome</keyword>
<keyword evidence="2" id="KW-0449">Lipoprotein</keyword>
<organism evidence="2 3">
    <name type="scientific">Cellvibrio japonicus (strain Ueda107)</name>
    <name type="common">Pseudomonas fluorescens subsp. cellulosa</name>
    <dbReference type="NCBI Taxonomy" id="498211"/>
    <lineage>
        <taxon>Bacteria</taxon>
        <taxon>Pseudomonadati</taxon>
        <taxon>Pseudomonadota</taxon>
        <taxon>Gammaproteobacteria</taxon>
        <taxon>Cellvibrionales</taxon>
        <taxon>Cellvibrionaceae</taxon>
        <taxon>Cellvibrio</taxon>
    </lineage>
</organism>
<dbReference type="Pfam" id="PF03886">
    <property type="entry name" value="ABC_trans_aux"/>
    <property type="match status" value="1"/>
</dbReference>
<reference evidence="2 3" key="1">
    <citation type="journal article" date="2008" name="J. Bacteriol.">
        <title>Insights into plant cell wall degradation from the genome sequence of the soil bacterium Cellvibrio japonicus.</title>
        <authorList>
            <person name="Deboy R.T."/>
            <person name="Mongodin E.F."/>
            <person name="Fouts D.E."/>
            <person name="Tailford L.E."/>
            <person name="Khouri H."/>
            <person name="Emerson J.B."/>
            <person name="Mohamoud Y."/>
            <person name="Watkins K."/>
            <person name="Henrissat B."/>
            <person name="Gilbert H.J."/>
            <person name="Nelson K.E."/>
        </authorList>
    </citation>
    <scope>NUCLEOTIDE SEQUENCE [LARGE SCALE GENOMIC DNA]</scope>
    <source>
        <strain evidence="2 3">Ueda107</strain>
    </source>
</reference>
<dbReference type="STRING" id="498211.CJA_1607"/>
<sequence>MARTQRRMSNNMRNISIPLGLILLCSLFMACQHSPRQNYYLLSAPAVSTPDQQAIEQVIGIGPLEIADYLKRKHMVSVRPDQSLQIAANDFWAEPLDKGIIRVLALNLTQQNPSRMVLPFPWRSDSRPPLSVRLQVHSLNLDNEGASIHVTWEIFDNQARATLNRQHFIRRIPCERQAAAMAKAYGDLLAALAQEIGKALPDQ</sequence>
<dbReference type="Proteomes" id="UP000001036">
    <property type="component" value="Chromosome"/>
</dbReference>
<dbReference type="InterPro" id="IPR005586">
    <property type="entry name" value="ABC_trans_aux"/>
</dbReference>
<name>B3PE97_CELJU</name>
<dbReference type="Gene3D" id="3.40.50.10610">
    <property type="entry name" value="ABC-type transport auxiliary lipoprotein component"/>
    <property type="match status" value="1"/>
</dbReference>
<proteinExistence type="predicted"/>
<dbReference type="SUPFAM" id="SSF159594">
    <property type="entry name" value="XCC0632-like"/>
    <property type="match status" value="1"/>
</dbReference>
<dbReference type="AlphaFoldDB" id="B3PE97"/>
<dbReference type="HOGENOM" id="CLU_096001_2_1_6"/>